<feature type="region of interest" description="Disordered" evidence="1">
    <location>
        <begin position="1"/>
        <end position="21"/>
    </location>
</feature>
<dbReference type="PaxDb" id="4097-A0A1S3ZMY6"/>
<dbReference type="PROSITE" id="PS50174">
    <property type="entry name" value="G_PATCH"/>
    <property type="match status" value="1"/>
</dbReference>
<dbReference type="KEGG" id="nta:107788557"/>
<sequence length="539" mass="60810">MGLLQLVPPNRQNLESPSYRPGTRCAYHSGAKGHDTEDYWTLKRTVENLIEQKRVVLRDEEVPNVTNNPLPTHNNGTVIGMICDDKEFYPALKAIIAIVDSEARPKAAVKQARNEKKITLTPQIAETNIGAAPAKDAILYVPRAPRKEQLMLKTPKRFEQRKVTLNMPKLYVPKGTYVVQGPVISPRLNEPVVISRAPQSAMRDPTAVPWNYSKTVVTYKGKEIMGEVNEMNQPRKYHNPEEKKMLKLSKDKRFSPKKPVSSEEAEDSNEHQKVLLKILNEADVPVETSVEQLKRMAEQFFEVNRISFSRDDLPQEGATHNKALHLTVKCKGYYMKRVMLDGGSRIDICPLSTLQRMKIGTKRIRSNNVCVRAFDGVKRDTIGEIDLILTIGHVDFEVTFQVLDMDTSYNFLLGRPRIHTAGAVPSTLHQMVKFEYENQEIVVHGEDEQSIYRDPSVPCLEAREGSEHIVYQAFEIMIADQCEEGAPFPQPCLSNAIVKVATEMIKHGYKPGKGLGVYLQGIIEPVTSTANEKFFGIGF</sequence>
<dbReference type="AlphaFoldDB" id="A0A1S3ZMY6"/>
<dbReference type="PANTHER" id="PTHR32108:SF9">
    <property type="entry name" value="REVERSE TRANSCRIPTASE RNASE H-LIKE DOMAIN-CONTAINING PROTEIN"/>
    <property type="match status" value="1"/>
</dbReference>
<evidence type="ECO:0000256" key="1">
    <source>
        <dbReference type="SAM" id="MobiDB-lite"/>
    </source>
</evidence>
<evidence type="ECO:0000313" key="3">
    <source>
        <dbReference type="RefSeq" id="XP_016465722.1"/>
    </source>
</evidence>
<dbReference type="OrthoDB" id="1296195at2759"/>
<accession>A0A1S3ZMY6</accession>
<proteinExistence type="predicted"/>
<dbReference type="OMA" id="VNAMFIS"/>
<dbReference type="RefSeq" id="XP_016465722.1">
    <property type="nucleotide sequence ID" value="XM_016610236.1"/>
</dbReference>
<name>A0A1S3ZMY6_TOBAC</name>
<dbReference type="InterPro" id="IPR000467">
    <property type="entry name" value="G_patch_dom"/>
</dbReference>
<dbReference type="Pfam" id="PF01585">
    <property type="entry name" value="G-patch"/>
    <property type="match status" value="1"/>
</dbReference>
<reference evidence="3" key="1">
    <citation type="submission" date="2025-08" db="UniProtKB">
        <authorList>
            <consortium name="RefSeq"/>
        </authorList>
    </citation>
    <scope>IDENTIFICATION</scope>
</reference>
<dbReference type="GO" id="GO:0003676">
    <property type="term" value="F:nucleic acid binding"/>
    <property type="evidence" value="ECO:0007669"/>
    <property type="project" value="InterPro"/>
</dbReference>
<dbReference type="InterPro" id="IPR021109">
    <property type="entry name" value="Peptidase_aspartic_dom_sf"/>
</dbReference>
<feature type="region of interest" description="Disordered" evidence="1">
    <location>
        <begin position="246"/>
        <end position="269"/>
    </location>
</feature>
<dbReference type="PANTHER" id="PTHR32108">
    <property type="entry name" value="DNA-DIRECTED RNA POLYMERASE SUBUNIT ALPHA"/>
    <property type="match status" value="1"/>
</dbReference>
<organism evidence="3">
    <name type="scientific">Nicotiana tabacum</name>
    <name type="common">Common tobacco</name>
    <dbReference type="NCBI Taxonomy" id="4097"/>
    <lineage>
        <taxon>Eukaryota</taxon>
        <taxon>Viridiplantae</taxon>
        <taxon>Streptophyta</taxon>
        <taxon>Embryophyta</taxon>
        <taxon>Tracheophyta</taxon>
        <taxon>Spermatophyta</taxon>
        <taxon>Magnoliopsida</taxon>
        <taxon>eudicotyledons</taxon>
        <taxon>Gunneridae</taxon>
        <taxon>Pentapetalae</taxon>
        <taxon>asterids</taxon>
        <taxon>lamiids</taxon>
        <taxon>Solanales</taxon>
        <taxon>Solanaceae</taxon>
        <taxon>Nicotianoideae</taxon>
        <taxon>Nicotianeae</taxon>
        <taxon>Nicotiana</taxon>
    </lineage>
</organism>
<dbReference type="CDD" id="cd00303">
    <property type="entry name" value="retropepsin_like"/>
    <property type="match status" value="1"/>
</dbReference>
<evidence type="ECO:0000259" key="2">
    <source>
        <dbReference type="PROSITE" id="PS50174"/>
    </source>
</evidence>
<protein>
    <recommendedName>
        <fullName evidence="2">G-patch domain-containing protein</fullName>
    </recommendedName>
</protein>
<dbReference type="Gene3D" id="2.40.70.10">
    <property type="entry name" value="Acid Proteases"/>
    <property type="match status" value="1"/>
</dbReference>
<gene>
    <name evidence="3" type="primary">LOC107788557</name>
</gene>
<feature type="domain" description="G-patch" evidence="2">
    <location>
        <begin position="504"/>
        <end position="539"/>
    </location>
</feature>